<feature type="signal peptide" evidence="2">
    <location>
        <begin position="1"/>
        <end position="19"/>
    </location>
</feature>
<accession>A0A9D3PZR2</accession>
<sequence length="76" mass="8421">MSPRVLWLMESVLLVPVESQTHTPNHWDVKTHAGGGGSTGRNAGLFNSILSGLKKQRRPKRKRDDGKKGIATDRDE</sequence>
<reference evidence="3" key="1">
    <citation type="submission" date="2021-01" db="EMBL/GenBank/DDBJ databases">
        <authorList>
            <person name="Zahm M."/>
            <person name="Roques C."/>
            <person name="Cabau C."/>
            <person name="Klopp C."/>
            <person name="Donnadieu C."/>
            <person name="Jouanno E."/>
            <person name="Lampietro C."/>
            <person name="Louis A."/>
            <person name="Herpin A."/>
            <person name="Echchiki A."/>
            <person name="Berthelot C."/>
            <person name="Parey E."/>
            <person name="Roest-Crollius H."/>
            <person name="Braasch I."/>
            <person name="Postlethwait J."/>
            <person name="Bobe J."/>
            <person name="Montfort J."/>
            <person name="Bouchez O."/>
            <person name="Begum T."/>
            <person name="Mejri S."/>
            <person name="Adams A."/>
            <person name="Chen W.-J."/>
            <person name="Guiguen Y."/>
        </authorList>
    </citation>
    <scope>NUCLEOTIDE SEQUENCE</scope>
    <source>
        <strain evidence="3">YG-15Mar2019-1</strain>
        <tissue evidence="3">Brain</tissue>
    </source>
</reference>
<gene>
    <name evidence="3" type="ORF">MATL_G00114770</name>
</gene>
<keyword evidence="4" id="KW-1185">Reference proteome</keyword>
<organism evidence="3 4">
    <name type="scientific">Megalops atlanticus</name>
    <name type="common">Tarpon</name>
    <name type="synonym">Clupea gigantea</name>
    <dbReference type="NCBI Taxonomy" id="7932"/>
    <lineage>
        <taxon>Eukaryota</taxon>
        <taxon>Metazoa</taxon>
        <taxon>Chordata</taxon>
        <taxon>Craniata</taxon>
        <taxon>Vertebrata</taxon>
        <taxon>Euteleostomi</taxon>
        <taxon>Actinopterygii</taxon>
        <taxon>Neopterygii</taxon>
        <taxon>Teleostei</taxon>
        <taxon>Elopiformes</taxon>
        <taxon>Megalopidae</taxon>
        <taxon>Megalops</taxon>
    </lineage>
</organism>
<dbReference type="Proteomes" id="UP001046870">
    <property type="component" value="Chromosome 9"/>
</dbReference>
<proteinExistence type="predicted"/>
<feature type="region of interest" description="Disordered" evidence="1">
    <location>
        <begin position="30"/>
        <end position="76"/>
    </location>
</feature>
<dbReference type="AlphaFoldDB" id="A0A9D3PZR2"/>
<comment type="caution">
    <text evidence="3">The sequence shown here is derived from an EMBL/GenBank/DDBJ whole genome shotgun (WGS) entry which is preliminary data.</text>
</comment>
<evidence type="ECO:0000313" key="3">
    <source>
        <dbReference type="EMBL" id="KAG7470522.1"/>
    </source>
</evidence>
<protein>
    <recommendedName>
        <fullName evidence="5">Secreted protein</fullName>
    </recommendedName>
</protein>
<evidence type="ECO:0008006" key="5">
    <source>
        <dbReference type="Google" id="ProtNLM"/>
    </source>
</evidence>
<evidence type="ECO:0000313" key="4">
    <source>
        <dbReference type="Proteomes" id="UP001046870"/>
    </source>
</evidence>
<feature type="chain" id="PRO_5038963585" description="Secreted protein" evidence="2">
    <location>
        <begin position="20"/>
        <end position="76"/>
    </location>
</feature>
<evidence type="ECO:0000256" key="2">
    <source>
        <dbReference type="SAM" id="SignalP"/>
    </source>
</evidence>
<evidence type="ECO:0000256" key="1">
    <source>
        <dbReference type="SAM" id="MobiDB-lite"/>
    </source>
</evidence>
<feature type="compositionally biased region" description="Basic and acidic residues" evidence="1">
    <location>
        <begin position="62"/>
        <end position="76"/>
    </location>
</feature>
<dbReference type="EMBL" id="JAFDVH010000009">
    <property type="protein sequence ID" value="KAG7470522.1"/>
    <property type="molecule type" value="Genomic_DNA"/>
</dbReference>
<keyword evidence="2" id="KW-0732">Signal</keyword>
<name>A0A9D3PZR2_MEGAT</name>